<organism evidence="2 3">
    <name type="scientific">Lentinula aff. detonsa</name>
    <dbReference type="NCBI Taxonomy" id="2804958"/>
    <lineage>
        <taxon>Eukaryota</taxon>
        <taxon>Fungi</taxon>
        <taxon>Dikarya</taxon>
        <taxon>Basidiomycota</taxon>
        <taxon>Agaricomycotina</taxon>
        <taxon>Agaricomycetes</taxon>
        <taxon>Agaricomycetidae</taxon>
        <taxon>Agaricales</taxon>
        <taxon>Marasmiineae</taxon>
        <taxon>Omphalotaceae</taxon>
        <taxon>Lentinula</taxon>
    </lineage>
</organism>
<evidence type="ECO:0000313" key="3">
    <source>
        <dbReference type="Proteomes" id="UP001163798"/>
    </source>
</evidence>
<evidence type="ECO:0000313" key="2">
    <source>
        <dbReference type="EMBL" id="KAJ3786383.1"/>
    </source>
</evidence>
<keyword evidence="3" id="KW-1185">Reference proteome</keyword>
<sequence>MSFKEKSFSGELSYGAMSLADVGGALSDLEPSPTDTIAPTIPPRAVTRDDDDHDLRIEISSVRHPSVMSIPAVDSTSSDVPQHPFEAHSAAIHRNSIDMV</sequence>
<protein>
    <submittedName>
        <fullName evidence="2">Uncharacterized protein</fullName>
    </submittedName>
</protein>
<accession>A0AA38KZV0</accession>
<dbReference type="Proteomes" id="UP001163798">
    <property type="component" value="Unassembled WGS sequence"/>
</dbReference>
<dbReference type="AlphaFoldDB" id="A0AA38KZV0"/>
<comment type="caution">
    <text evidence="2">The sequence shown here is derived from an EMBL/GenBank/DDBJ whole genome shotgun (WGS) entry which is preliminary data.</text>
</comment>
<evidence type="ECO:0000256" key="1">
    <source>
        <dbReference type="SAM" id="MobiDB-lite"/>
    </source>
</evidence>
<gene>
    <name evidence="2" type="ORF">GGU10DRAFT_351871</name>
</gene>
<feature type="region of interest" description="Disordered" evidence="1">
    <location>
        <begin position="25"/>
        <end position="52"/>
    </location>
</feature>
<proteinExistence type="predicted"/>
<feature type="region of interest" description="Disordered" evidence="1">
    <location>
        <begin position="68"/>
        <end position="89"/>
    </location>
</feature>
<name>A0AA38KZV0_9AGAR</name>
<dbReference type="EMBL" id="MU793315">
    <property type="protein sequence ID" value="KAJ3786383.1"/>
    <property type="molecule type" value="Genomic_DNA"/>
</dbReference>
<reference evidence="2" key="1">
    <citation type="submission" date="2022-08" db="EMBL/GenBank/DDBJ databases">
        <authorList>
            <consortium name="DOE Joint Genome Institute"/>
            <person name="Min B."/>
            <person name="Riley R."/>
            <person name="Sierra-Patev S."/>
            <person name="Naranjo-Ortiz M."/>
            <person name="Looney B."/>
            <person name="Konkel Z."/>
            <person name="Slot J.C."/>
            <person name="Sakamoto Y."/>
            <person name="Steenwyk J.L."/>
            <person name="Rokas A."/>
            <person name="Carro J."/>
            <person name="Camarero S."/>
            <person name="Ferreira P."/>
            <person name="Molpeceres G."/>
            <person name="Ruiz-Duenas F.J."/>
            <person name="Serrano A."/>
            <person name="Henrissat B."/>
            <person name="Drula E."/>
            <person name="Hughes K.W."/>
            <person name="Mata J.L."/>
            <person name="Ishikawa N.K."/>
            <person name="Vargas-Isla R."/>
            <person name="Ushijima S."/>
            <person name="Smith C.A."/>
            <person name="Ahrendt S."/>
            <person name="Andreopoulos W."/>
            <person name="He G."/>
            <person name="Labutti K."/>
            <person name="Lipzen A."/>
            <person name="Ng V."/>
            <person name="Sandor L."/>
            <person name="Barry K."/>
            <person name="Martinez A.T."/>
            <person name="Xiao Y."/>
            <person name="Gibbons J.G."/>
            <person name="Terashima K."/>
            <person name="Hibbett D.S."/>
            <person name="Grigoriev I.V."/>
        </authorList>
    </citation>
    <scope>NUCLEOTIDE SEQUENCE</scope>
    <source>
        <strain evidence="2">TFB10291</strain>
    </source>
</reference>